<sequence length="292" mass="31068">MPAITVDHPATTSAGRNRSAELRAHRPRTALVTGAAGGIGQAVAARLTAMGWRVLLHARTSAEGAVAADRLISQGADPERLRPVAADFTHLAEVRDLADQVTSPLDLLVNNAAVAGEMRRAETVDGHELTWQVDYLAPYLLTRLLLPALSAAGGSRVVNLSSSLHRMGDLRWDDLDRTGRYSPVAAYAQAKLALTMFGAELPERVDGVAVVNVHPGVVRTSLTRLYSRSGAPVEDGALAVLRAAVSDTVSGGYYEGTLRAVPAPIVADRPSARRLWRLSERLVGLGRVLSIL</sequence>
<organism evidence="3 4">
    <name type="scientific">Micromonospora musae</name>
    <dbReference type="NCBI Taxonomy" id="1894970"/>
    <lineage>
        <taxon>Bacteria</taxon>
        <taxon>Bacillati</taxon>
        <taxon>Actinomycetota</taxon>
        <taxon>Actinomycetes</taxon>
        <taxon>Micromonosporales</taxon>
        <taxon>Micromonosporaceae</taxon>
        <taxon>Micromonospora</taxon>
    </lineage>
</organism>
<feature type="region of interest" description="Disordered" evidence="2">
    <location>
        <begin position="1"/>
        <end position="21"/>
    </location>
</feature>
<evidence type="ECO:0000256" key="1">
    <source>
        <dbReference type="ARBA" id="ARBA00023002"/>
    </source>
</evidence>
<dbReference type="EMBL" id="RAZS01000023">
    <property type="protein sequence ID" value="RKN13158.1"/>
    <property type="molecule type" value="Genomic_DNA"/>
</dbReference>
<proteinExistence type="predicted"/>
<dbReference type="InterPro" id="IPR002347">
    <property type="entry name" value="SDR_fam"/>
</dbReference>
<evidence type="ECO:0000313" key="3">
    <source>
        <dbReference type="EMBL" id="RKN13158.1"/>
    </source>
</evidence>
<dbReference type="SUPFAM" id="SSF51735">
    <property type="entry name" value="NAD(P)-binding Rossmann-fold domains"/>
    <property type="match status" value="1"/>
</dbReference>
<keyword evidence="4" id="KW-1185">Reference proteome</keyword>
<reference evidence="3 4" key="1">
    <citation type="submission" date="2018-09" db="EMBL/GenBank/DDBJ databases">
        <title>Micromonospora sp. nov. MS1-9, isolated from a root of Musa sp.</title>
        <authorList>
            <person name="Kuncharoen N."/>
            <person name="Kudo T."/>
            <person name="Ohkuma M."/>
            <person name="Yuki M."/>
            <person name="Tanasupawat S."/>
        </authorList>
    </citation>
    <scope>NUCLEOTIDE SEQUENCE [LARGE SCALE GENOMIC DNA]</scope>
    <source>
        <strain evidence="3 4">NGC1-4</strain>
    </source>
</reference>
<evidence type="ECO:0000256" key="2">
    <source>
        <dbReference type="SAM" id="MobiDB-lite"/>
    </source>
</evidence>
<dbReference type="PANTHER" id="PTHR43157:SF31">
    <property type="entry name" value="PHOSPHATIDYLINOSITOL-GLYCAN BIOSYNTHESIS CLASS F PROTEIN"/>
    <property type="match status" value="1"/>
</dbReference>
<dbReference type="InterPro" id="IPR036291">
    <property type="entry name" value="NAD(P)-bd_dom_sf"/>
</dbReference>
<dbReference type="Gene3D" id="3.40.50.720">
    <property type="entry name" value="NAD(P)-binding Rossmann-like Domain"/>
    <property type="match status" value="1"/>
</dbReference>
<dbReference type="RefSeq" id="WP_120684447.1">
    <property type="nucleotide sequence ID" value="NZ_RAZS01000023.1"/>
</dbReference>
<protein>
    <submittedName>
        <fullName evidence="3">SDR family NAD(P)-dependent oxidoreductase</fullName>
    </submittedName>
</protein>
<dbReference type="PANTHER" id="PTHR43157">
    <property type="entry name" value="PHOSPHATIDYLINOSITOL-GLYCAN BIOSYNTHESIS CLASS F PROTEIN-RELATED"/>
    <property type="match status" value="1"/>
</dbReference>
<keyword evidence="1" id="KW-0560">Oxidoreductase</keyword>
<dbReference type="Pfam" id="PF00106">
    <property type="entry name" value="adh_short"/>
    <property type="match status" value="1"/>
</dbReference>
<comment type="caution">
    <text evidence="3">The sequence shown here is derived from an EMBL/GenBank/DDBJ whole genome shotgun (WGS) entry which is preliminary data.</text>
</comment>
<dbReference type="Proteomes" id="UP000271548">
    <property type="component" value="Unassembled WGS sequence"/>
</dbReference>
<accession>A0ABX9QS23</accession>
<name>A0ABX9QS23_9ACTN</name>
<dbReference type="PRINTS" id="PR00081">
    <property type="entry name" value="GDHRDH"/>
</dbReference>
<evidence type="ECO:0000313" key="4">
    <source>
        <dbReference type="Proteomes" id="UP000271548"/>
    </source>
</evidence>
<gene>
    <name evidence="3" type="ORF">D7147_31980</name>
</gene>